<organism evidence="3 4">
    <name type="scientific">Ktedonobacter robiniae</name>
    <dbReference type="NCBI Taxonomy" id="2778365"/>
    <lineage>
        <taxon>Bacteria</taxon>
        <taxon>Bacillati</taxon>
        <taxon>Chloroflexota</taxon>
        <taxon>Ktedonobacteria</taxon>
        <taxon>Ktedonobacterales</taxon>
        <taxon>Ktedonobacteraceae</taxon>
        <taxon>Ktedonobacter</taxon>
    </lineage>
</organism>
<evidence type="ECO:0000256" key="2">
    <source>
        <dbReference type="SAM" id="Phobius"/>
    </source>
</evidence>
<reference evidence="3 4" key="1">
    <citation type="journal article" date="2021" name="Int. J. Syst. Evol. Microbiol.">
        <title>Reticulibacter mediterranei gen. nov., sp. nov., within the new family Reticulibacteraceae fam. nov., and Ktedonospora formicarum gen. nov., sp. nov., Ktedonobacter robiniae sp. nov., Dictyobacter formicarum sp. nov. and Dictyobacter arantiisoli sp. nov., belonging to the class Ktedonobacteria.</title>
        <authorList>
            <person name="Yabe S."/>
            <person name="Zheng Y."/>
            <person name="Wang C.M."/>
            <person name="Sakai Y."/>
            <person name="Abe K."/>
            <person name="Yokota A."/>
            <person name="Donadio S."/>
            <person name="Cavaletti L."/>
            <person name="Monciardini P."/>
        </authorList>
    </citation>
    <scope>NUCLEOTIDE SEQUENCE [LARGE SCALE GENOMIC DNA]</scope>
    <source>
        <strain evidence="3 4">SOSP1-30</strain>
    </source>
</reference>
<dbReference type="RefSeq" id="WP_201371349.1">
    <property type="nucleotide sequence ID" value="NZ_BNJG01000001.1"/>
</dbReference>
<protein>
    <recommendedName>
        <fullName evidence="5">YokE-like PH domain-containing protein</fullName>
    </recommendedName>
</protein>
<feature type="transmembrane region" description="Helical" evidence="2">
    <location>
        <begin position="163"/>
        <end position="183"/>
    </location>
</feature>
<keyword evidence="2" id="KW-0472">Membrane</keyword>
<feature type="transmembrane region" description="Helical" evidence="2">
    <location>
        <begin position="189"/>
        <end position="208"/>
    </location>
</feature>
<feature type="region of interest" description="Disordered" evidence="1">
    <location>
        <begin position="128"/>
        <end position="151"/>
    </location>
</feature>
<comment type="caution">
    <text evidence="3">The sequence shown here is derived from an EMBL/GenBank/DDBJ whole genome shotgun (WGS) entry which is preliminary data.</text>
</comment>
<keyword evidence="2" id="KW-0812">Transmembrane</keyword>
<proteinExistence type="predicted"/>
<evidence type="ECO:0008006" key="5">
    <source>
        <dbReference type="Google" id="ProtNLM"/>
    </source>
</evidence>
<evidence type="ECO:0000313" key="4">
    <source>
        <dbReference type="Proteomes" id="UP000654345"/>
    </source>
</evidence>
<name>A0ABQ3UPL9_9CHLR</name>
<sequence length="215" mass="23953">MSQERRQAPTGVKGPKNIQQHLQEGEVVLFSAPGFWDNGEVNYSTACELVLTNQRIIGYYTKSFPREHLFLDSLPLADLTQVSLRQKNYEPLFRELLVSDGARKIYMRTSRRHIERLYALLSETTGKGEATTQDAATEDNSTPHQSPSYARQKVRTSFESSSLGITVLFVGGLLLEIIGVMLWRTQGAAIGIPLCIAGLVAVTTALLVRRQRTLS</sequence>
<keyword evidence="2" id="KW-1133">Transmembrane helix</keyword>
<accession>A0ABQ3UPL9</accession>
<gene>
    <name evidence="3" type="ORF">KSB_31430</name>
</gene>
<keyword evidence="4" id="KW-1185">Reference proteome</keyword>
<evidence type="ECO:0000256" key="1">
    <source>
        <dbReference type="SAM" id="MobiDB-lite"/>
    </source>
</evidence>
<dbReference type="Proteomes" id="UP000654345">
    <property type="component" value="Unassembled WGS sequence"/>
</dbReference>
<evidence type="ECO:0000313" key="3">
    <source>
        <dbReference type="EMBL" id="GHO54668.1"/>
    </source>
</evidence>
<dbReference type="EMBL" id="BNJG01000001">
    <property type="protein sequence ID" value="GHO54668.1"/>
    <property type="molecule type" value="Genomic_DNA"/>
</dbReference>